<evidence type="ECO:0000313" key="1">
    <source>
        <dbReference type="EMBL" id="GAA3922612.1"/>
    </source>
</evidence>
<reference evidence="2" key="1">
    <citation type="journal article" date="2019" name="Int. J. Syst. Evol. Microbiol.">
        <title>The Global Catalogue of Microorganisms (GCM) 10K type strain sequencing project: providing services to taxonomists for standard genome sequencing and annotation.</title>
        <authorList>
            <consortium name="The Broad Institute Genomics Platform"/>
            <consortium name="The Broad Institute Genome Sequencing Center for Infectious Disease"/>
            <person name="Wu L."/>
            <person name="Ma J."/>
        </authorList>
    </citation>
    <scope>NUCLEOTIDE SEQUENCE [LARGE SCALE GENOMIC DNA]</scope>
    <source>
        <strain evidence="2">JCM 17214</strain>
    </source>
</reference>
<dbReference type="Proteomes" id="UP001499909">
    <property type="component" value="Unassembled WGS sequence"/>
</dbReference>
<dbReference type="NCBIfam" id="TIGR04183">
    <property type="entry name" value="Por_Secre_tail"/>
    <property type="match status" value="1"/>
</dbReference>
<dbReference type="RefSeq" id="WP_345109858.1">
    <property type="nucleotide sequence ID" value="NZ_BAABDH010000012.1"/>
</dbReference>
<gene>
    <name evidence="1" type="ORF">GCM10022406_05940</name>
</gene>
<dbReference type="EMBL" id="BAABDH010000012">
    <property type="protein sequence ID" value="GAA3922612.1"/>
    <property type="molecule type" value="Genomic_DNA"/>
</dbReference>
<comment type="caution">
    <text evidence="1">The sequence shown here is derived from an EMBL/GenBank/DDBJ whole genome shotgun (WGS) entry which is preliminary data.</text>
</comment>
<name>A0ABP7MGQ3_9BACT</name>
<evidence type="ECO:0000313" key="2">
    <source>
        <dbReference type="Proteomes" id="UP001499909"/>
    </source>
</evidence>
<proteinExistence type="predicted"/>
<organism evidence="1 2">
    <name type="scientific">Hymenobacter algoricola</name>
    <dbReference type="NCBI Taxonomy" id="486267"/>
    <lineage>
        <taxon>Bacteria</taxon>
        <taxon>Pseudomonadati</taxon>
        <taxon>Bacteroidota</taxon>
        <taxon>Cytophagia</taxon>
        <taxon>Cytophagales</taxon>
        <taxon>Hymenobacteraceae</taxon>
        <taxon>Hymenobacter</taxon>
    </lineage>
</organism>
<accession>A0ABP7MGQ3</accession>
<keyword evidence="2" id="KW-1185">Reference proteome</keyword>
<evidence type="ECO:0008006" key="3">
    <source>
        <dbReference type="Google" id="ProtNLM"/>
    </source>
</evidence>
<sequence>MALNTIASVSRSAADANGNVYLTGSFTGTATFGSFSLTSAGDQDVFVAKWNPTTQSFLWAQRAGGAGYDAATTIAVWGNSIYIGGSFRSAPAAFGSLTVSNAGFLNTSDMFVAKLTDAGSSASFSWVQRAGGMGEDRGQALAVSGTGLYVTGVFEGSAVAFGSTSLSSNGISDIFIAKLTDAGTSAGFVWAQRMGGTSFDTPNAVVVNGADVYVAGSVTGTVTFNSVPQTGTPFGDSGGGGGNGGEGFVVKLTDGGTAGSYTWIQRARGQGYASVEVSALAVEGTNVYLGGRYFITGATGPSVTFGSITLSYPAGSSNFGDIFLAKILDAGATSSFIWAQQAQSQDSFNSINSLRVSGTSLYIAGSFSRLTGAFGNFGLSSAGGRDVFVAKLTDTGTAAGPGWAQRAGGPDDDVANDLALTGSSLQVVGLASAPASFGSQVLSHPLRNVPFGFMASLTDPTITAAAAAVEAEKLALYPNPARTTVQVAAATATTTLTLLDALGRPVRTATGSMLSVQGVAAGLYVVRAATPGQPARMARLVVE</sequence>
<dbReference type="InterPro" id="IPR026444">
    <property type="entry name" value="Secre_tail"/>
</dbReference>
<dbReference type="PANTHER" id="PTHR35580">
    <property type="entry name" value="CELL SURFACE GLYCOPROTEIN (S-LAYER PROTEIN)-LIKE PROTEIN"/>
    <property type="match status" value="1"/>
</dbReference>
<protein>
    <recommendedName>
        <fullName evidence="3">T9SS type A sorting domain-containing protein</fullName>
    </recommendedName>
</protein>
<dbReference type="InterPro" id="IPR052918">
    <property type="entry name" value="Motility_Chemotaxis_Reg"/>
</dbReference>
<dbReference type="PANTHER" id="PTHR35580:SF1">
    <property type="entry name" value="PHYTASE-LIKE DOMAIN-CONTAINING PROTEIN"/>
    <property type="match status" value="1"/>
</dbReference>